<feature type="compositionally biased region" description="Polar residues" evidence="1">
    <location>
        <begin position="29"/>
        <end position="39"/>
    </location>
</feature>
<protein>
    <submittedName>
        <fullName evidence="2">Uncharacterized protein</fullName>
    </submittedName>
</protein>
<gene>
    <name evidence="2" type="ORF">ACFFX0_15245</name>
</gene>
<evidence type="ECO:0000313" key="2">
    <source>
        <dbReference type="EMBL" id="MFB9072477.1"/>
    </source>
</evidence>
<proteinExistence type="predicted"/>
<keyword evidence="3" id="KW-1185">Reference proteome</keyword>
<name>A0ABV5G0L7_9MICC</name>
<organism evidence="2 3">
    <name type="scientific">Citricoccus parietis</name>
    <dbReference type="NCBI Taxonomy" id="592307"/>
    <lineage>
        <taxon>Bacteria</taxon>
        <taxon>Bacillati</taxon>
        <taxon>Actinomycetota</taxon>
        <taxon>Actinomycetes</taxon>
        <taxon>Micrococcales</taxon>
        <taxon>Micrococcaceae</taxon>
        <taxon>Citricoccus</taxon>
    </lineage>
</organism>
<reference evidence="2 3" key="1">
    <citation type="submission" date="2024-09" db="EMBL/GenBank/DDBJ databases">
        <authorList>
            <person name="Sun Q."/>
            <person name="Mori K."/>
        </authorList>
    </citation>
    <scope>NUCLEOTIDE SEQUENCE [LARGE SCALE GENOMIC DNA]</scope>
    <source>
        <strain evidence="2 3">CCM 7609</strain>
    </source>
</reference>
<dbReference type="EMBL" id="JBHMFI010000001">
    <property type="protein sequence ID" value="MFB9072477.1"/>
    <property type="molecule type" value="Genomic_DNA"/>
</dbReference>
<accession>A0ABV5G0L7</accession>
<dbReference type="Proteomes" id="UP001589575">
    <property type="component" value="Unassembled WGS sequence"/>
</dbReference>
<sequence>MRSRTPWPTPRRPPRRPHPSTDPPRLSVWRSTTPRSTPNAGAERGVFRRLGVGIWHHDPPKVD</sequence>
<comment type="caution">
    <text evidence="2">The sequence shown here is derived from an EMBL/GenBank/DDBJ whole genome shotgun (WGS) entry which is preliminary data.</text>
</comment>
<evidence type="ECO:0000256" key="1">
    <source>
        <dbReference type="SAM" id="MobiDB-lite"/>
    </source>
</evidence>
<evidence type="ECO:0000313" key="3">
    <source>
        <dbReference type="Proteomes" id="UP001589575"/>
    </source>
</evidence>
<feature type="region of interest" description="Disordered" evidence="1">
    <location>
        <begin position="1"/>
        <end position="45"/>
    </location>
</feature>